<feature type="transmembrane region" description="Helical" evidence="2">
    <location>
        <begin position="155"/>
        <end position="176"/>
    </location>
</feature>
<gene>
    <name evidence="4" type="ORF">DWV29_01745</name>
</gene>
<evidence type="ECO:0000313" key="4">
    <source>
        <dbReference type="EMBL" id="RGX32969.1"/>
    </source>
</evidence>
<feature type="compositionally biased region" description="Basic and acidic residues" evidence="1">
    <location>
        <begin position="77"/>
        <end position="87"/>
    </location>
</feature>
<accession>A0A413FL84</accession>
<sequence length="769" mass="86557">MKCKNCMAELEEGTLFCPECGARVDNDSDKTVVLQEDLDAVEEAANEQPAGGHKIYEDPVRQGQADQAQQPVYEQPVSREEPVRQEEPVQEPVQESAPVGGGEEPELCFCPNCGNKIESSSVFCEFCGYRMDGTQEEPQSYAEEEAPAGKKKSRLPLIIGGVAAVAVVAAAGIFALPKVMDMMGGKGKSDIPTELMYIKDKGIYGVSLKNSKKKPVEYTDNFADSDALYNAVDDFDTGFKLISDDGKYHFIIEDVDYSGTPTYTLSYVKGKKDPVKIDSGIEGYYRVTEDNKIVYMKNDNLYVSDLKDKTKLASDIDYFYLDKAGKNVMWEVSNSDGTDDIYYQDLAQKKDKIKIDSDSSVIGMSGDLSKIMLRKEDSIYLVKNQGDKEKLVGDVDEIMALDIEKGTFFYTASVDSKVKAMDFVDDDMAAADAQLKEPVRSDYERTETVGSGYFTYERTVVDDKYYEDMSKYQEKQERDRLREQLKEEEIASPYTELYYYANGEKTLVTSEFMNSISYFYITQADREANKDFGSYLMYTKTNSEEMKKVKLSEINYASDVSYMLSESRDKSVTYCVYAAGKEAEIDLDGKSVGNTMKDAKNNLVYLLLRDEDADYDDSGDLYSLSLNASDLGKMEERDSDVDNLELVSKGNVYYLKDTNDKNVGDLYCNGDSVLSDVSVYSVQSVPGSSSVICISDPNRDKDRGTLTMIKGKKAEKLSDDVNDYYAFGENSVAMLTEYNYDRMKGDLRYYNGKETYMVDTDVRNFFRTY</sequence>
<proteinExistence type="predicted"/>
<dbReference type="SUPFAM" id="SSF69304">
    <property type="entry name" value="Tricorn protease N-terminal domain"/>
    <property type="match status" value="1"/>
</dbReference>
<dbReference type="RefSeq" id="WP_040411754.1">
    <property type="nucleotide sequence ID" value="NZ_BAABXR010000001.1"/>
</dbReference>
<name>A0A413FL84_9FIRM</name>
<evidence type="ECO:0000256" key="2">
    <source>
        <dbReference type="SAM" id="Phobius"/>
    </source>
</evidence>
<evidence type="ECO:0000313" key="5">
    <source>
        <dbReference type="Proteomes" id="UP000283880"/>
    </source>
</evidence>
<dbReference type="EMBL" id="QSBM01000001">
    <property type="protein sequence ID" value="RGX32969.1"/>
    <property type="molecule type" value="Genomic_DNA"/>
</dbReference>
<keyword evidence="2" id="KW-0472">Membrane</keyword>
<feature type="domain" description="Zinc-ribbon" evidence="3">
    <location>
        <begin position="109"/>
        <end position="130"/>
    </location>
</feature>
<dbReference type="Proteomes" id="UP000283880">
    <property type="component" value="Unassembled WGS sequence"/>
</dbReference>
<feature type="region of interest" description="Disordered" evidence="1">
    <location>
        <begin position="41"/>
        <end position="101"/>
    </location>
</feature>
<keyword evidence="2" id="KW-0812">Transmembrane</keyword>
<dbReference type="InterPro" id="IPR026870">
    <property type="entry name" value="Zinc_ribbon_dom"/>
</dbReference>
<keyword evidence="2" id="KW-1133">Transmembrane helix</keyword>
<comment type="caution">
    <text evidence="4">The sequence shown here is derived from an EMBL/GenBank/DDBJ whole genome shotgun (WGS) entry which is preliminary data.</text>
</comment>
<reference evidence="4 5" key="1">
    <citation type="submission" date="2018-08" db="EMBL/GenBank/DDBJ databases">
        <title>A genome reference for cultivated species of the human gut microbiota.</title>
        <authorList>
            <person name="Zou Y."/>
            <person name="Xue W."/>
            <person name="Luo G."/>
        </authorList>
    </citation>
    <scope>NUCLEOTIDE SEQUENCE [LARGE SCALE GENOMIC DNA]</scope>
    <source>
        <strain evidence="4 5">AF04-15</strain>
    </source>
</reference>
<dbReference type="OrthoDB" id="2601038at2"/>
<evidence type="ECO:0000256" key="1">
    <source>
        <dbReference type="SAM" id="MobiDB-lite"/>
    </source>
</evidence>
<organism evidence="4 5">
    <name type="scientific">Enterocloster asparagiformis</name>
    <dbReference type="NCBI Taxonomy" id="333367"/>
    <lineage>
        <taxon>Bacteria</taxon>
        <taxon>Bacillati</taxon>
        <taxon>Bacillota</taxon>
        <taxon>Clostridia</taxon>
        <taxon>Lachnospirales</taxon>
        <taxon>Lachnospiraceae</taxon>
        <taxon>Enterocloster</taxon>
    </lineage>
</organism>
<evidence type="ECO:0000259" key="3">
    <source>
        <dbReference type="Pfam" id="PF13240"/>
    </source>
</evidence>
<dbReference type="Pfam" id="PF13240">
    <property type="entry name" value="Zn_Ribbon_1"/>
    <property type="match status" value="1"/>
</dbReference>
<dbReference type="AlphaFoldDB" id="A0A413FL84"/>
<protein>
    <submittedName>
        <fullName evidence="4">Zinc ribbon domain-containing protein</fullName>
    </submittedName>
</protein>